<sequence length="174" mass="18955">MAVLTHTRRLARGFSLVELMVVLAIAGIITGGASLAIDGFRANDADLAVERLRSVLEAGAERAAVQGRPLAVEFLSDGYRFAQLDADGRWRVVDGDPLFAPRTLPDPLSLGALQVHQRVPALNTQPADQERRRLIFGSRAPRFDLVVLTGHGSELLRGQPNGQVTRIRRGEAMR</sequence>
<dbReference type="EMBL" id="CP022187">
    <property type="protein sequence ID" value="AWI74049.1"/>
    <property type="molecule type" value="Genomic_DNA"/>
</dbReference>
<dbReference type="InterPro" id="IPR045584">
    <property type="entry name" value="Pilin-like"/>
</dbReference>
<dbReference type="NCBIfam" id="TIGR02532">
    <property type="entry name" value="IV_pilin_GFxxxE"/>
    <property type="match status" value="1"/>
</dbReference>
<keyword evidence="3" id="KW-1185">Reference proteome</keyword>
<evidence type="ECO:0000313" key="3">
    <source>
        <dbReference type="Proteomes" id="UP000244930"/>
    </source>
</evidence>
<proteinExistence type="predicted"/>
<keyword evidence="1" id="KW-1133">Transmembrane helix</keyword>
<dbReference type="Proteomes" id="UP000244930">
    <property type="component" value="Chromosome"/>
</dbReference>
<dbReference type="PROSITE" id="PS00409">
    <property type="entry name" value="PROKAR_NTER_METHYL"/>
    <property type="match status" value="1"/>
</dbReference>
<keyword evidence="1" id="KW-0812">Transmembrane</keyword>
<dbReference type="Gene3D" id="3.55.40.10">
    <property type="entry name" value="minor pseudopilin epsh domain"/>
    <property type="match status" value="1"/>
</dbReference>
<reference evidence="2 3" key="1">
    <citation type="submission" date="2017-06" db="EMBL/GenBank/DDBJ databases">
        <title>Azoarcus.</title>
        <authorList>
            <person name="Woo J.-H."/>
            <person name="Kim H.-S."/>
        </authorList>
    </citation>
    <scope>NUCLEOTIDE SEQUENCE [LARGE SCALE GENOMIC DNA]</scope>
    <source>
        <strain evidence="2 3">TSPY31</strain>
    </source>
</reference>
<accession>A0A2U8GKH7</accession>
<dbReference type="RefSeq" id="WP_108947757.1">
    <property type="nucleotide sequence ID" value="NZ_CP022187.1"/>
</dbReference>
<dbReference type="InterPro" id="IPR012902">
    <property type="entry name" value="N_methyl_site"/>
</dbReference>
<dbReference type="Pfam" id="PF07963">
    <property type="entry name" value="N_methyl"/>
    <property type="match status" value="1"/>
</dbReference>
<keyword evidence="1" id="KW-0472">Membrane</keyword>
<evidence type="ECO:0000256" key="1">
    <source>
        <dbReference type="SAM" id="Phobius"/>
    </source>
</evidence>
<feature type="transmembrane region" description="Helical" evidence="1">
    <location>
        <begin position="16"/>
        <end position="37"/>
    </location>
</feature>
<gene>
    <name evidence="2" type="primary">gspH</name>
    <name evidence="2" type="ORF">CEW83_01440</name>
</gene>
<evidence type="ECO:0000313" key="2">
    <source>
        <dbReference type="EMBL" id="AWI74049.1"/>
    </source>
</evidence>
<dbReference type="SUPFAM" id="SSF54523">
    <property type="entry name" value="Pili subunits"/>
    <property type="match status" value="1"/>
</dbReference>
<dbReference type="AlphaFoldDB" id="A0A2U8GKH7"/>
<protein>
    <submittedName>
        <fullName evidence="2">Type II secretion system protein GspH</fullName>
    </submittedName>
</protein>
<organism evidence="2 3">
    <name type="scientific">Parazoarcus communis</name>
    <dbReference type="NCBI Taxonomy" id="41977"/>
    <lineage>
        <taxon>Bacteria</taxon>
        <taxon>Pseudomonadati</taxon>
        <taxon>Pseudomonadota</taxon>
        <taxon>Betaproteobacteria</taxon>
        <taxon>Rhodocyclales</taxon>
        <taxon>Zoogloeaceae</taxon>
        <taxon>Parazoarcus</taxon>
    </lineage>
</organism>
<dbReference type="KEGG" id="acom:CEW83_01440"/>
<name>A0A2U8GKH7_9RHOO</name>